<dbReference type="InterPro" id="IPR035979">
    <property type="entry name" value="RBD_domain_sf"/>
</dbReference>
<keyword evidence="1" id="KW-1185">Reference proteome</keyword>
<dbReference type="SUPFAM" id="SSF54928">
    <property type="entry name" value="RNA-binding domain, RBD"/>
    <property type="match status" value="1"/>
</dbReference>
<dbReference type="InterPro" id="IPR012677">
    <property type="entry name" value="Nucleotide-bd_a/b_plait_sf"/>
</dbReference>
<dbReference type="PANTHER" id="PTHR45894">
    <property type="entry name" value="RNA-BINDING PROTEIN 8A"/>
    <property type="match status" value="1"/>
</dbReference>
<evidence type="ECO:0000313" key="1">
    <source>
        <dbReference type="Proteomes" id="UP000036681"/>
    </source>
</evidence>
<dbReference type="GO" id="GO:0005634">
    <property type="term" value="C:nucleus"/>
    <property type="evidence" value="ECO:0007669"/>
    <property type="project" value="InterPro"/>
</dbReference>
<dbReference type="Proteomes" id="UP000036681">
    <property type="component" value="Unplaced"/>
</dbReference>
<protein>
    <submittedName>
        <fullName evidence="2">NB-ARC domain-containing protein</fullName>
    </submittedName>
</protein>
<dbReference type="Gene3D" id="3.30.70.330">
    <property type="match status" value="1"/>
</dbReference>
<organism evidence="1 2">
    <name type="scientific">Ascaris lumbricoides</name>
    <name type="common">Giant roundworm</name>
    <dbReference type="NCBI Taxonomy" id="6252"/>
    <lineage>
        <taxon>Eukaryota</taxon>
        <taxon>Metazoa</taxon>
        <taxon>Ecdysozoa</taxon>
        <taxon>Nematoda</taxon>
        <taxon>Chromadorea</taxon>
        <taxon>Rhabditida</taxon>
        <taxon>Spirurina</taxon>
        <taxon>Ascaridomorpha</taxon>
        <taxon>Ascaridoidea</taxon>
        <taxon>Ascarididae</taxon>
        <taxon>Ascaris</taxon>
    </lineage>
</organism>
<dbReference type="GO" id="GO:0006396">
    <property type="term" value="P:RNA processing"/>
    <property type="evidence" value="ECO:0007669"/>
    <property type="project" value="InterPro"/>
</dbReference>
<name>A0A0M3HQ04_ASCLU</name>
<reference evidence="2" key="1">
    <citation type="submission" date="2017-02" db="UniProtKB">
        <authorList>
            <consortium name="WormBaseParasite"/>
        </authorList>
    </citation>
    <scope>IDENTIFICATION</scope>
</reference>
<proteinExistence type="predicted"/>
<evidence type="ECO:0000313" key="2">
    <source>
        <dbReference type="WBParaSite" id="ALUE_0000407701-mRNA-1"/>
    </source>
</evidence>
<dbReference type="GO" id="GO:0003723">
    <property type="term" value="F:RNA binding"/>
    <property type="evidence" value="ECO:0007669"/>
    <property type="project" value="InterPro"/>
</dbReference>
<dbReference type="WBParaSite" id="ALUE_0000407701-mRNA-1">
    <property type="protein sequence ID" value="ALUE_0000407701-mRNA-1"/>
    <property type="gene ID" value="ALUE_0000407701"/>
</dbReference>
<dbReference type="GO" id="GO:0005737">
    <property type="term" value="C:cytoplasm"/>
    <property type="evidence" value="ECO:0007669"/>
    <property type="project" value="InterPro"/>
</dbReference>
<accession>A0A0M3HQ04</accession>
<sequence>MRLSDISEILESCAKILVFKSGDSRRNAIVNKNISFGSVESWVVFVSNIHDETEEDEVHDRFFEFDDIRRISLNKDRRSGFNRSGFNKAINGTEFLRQKINVG</sequence>
<dbReference type="InterPro" id="IPR008111">
    <property type="entry name" value="RNA-bd_8"/>
</dbReference>
<dbReference type="AlphaFoldDB" id="A0A0M3HQ04"/>